<name>A0A2K1IDZ5_PHYPA</name>
<accession>A0A2K1IDZ5</accession>
<dbReference type="EnsemblPlants" id="Pp3c25_6010V3.1">
    <property type="protein sequence ID" value="Pp3c25_6010V3.1"/>
    <property type="gene ID" value="Pp3c25_6010"/>
</dbReference>
<reference evidence="1 3" key="1">
    <citation type="journal article" date="2008" name="Science">
        <title>The Physcomitrella genome reveals evolutionary insights into the conquest of land by plants.</title>
        <authorList>
            <person name="Rensing S."/>
            <person name="Lang D."/>
            <person name="Zimmer A."/>
            <person name="Terry A."/>
            <person name="Salamov A."/>
            <person name="Shapiro H."/>
            <person name="Nishiyama T."/>
            <person name="Perroud P.-F."/>
            <person name="Lindquist E."/>
            <person name="Kamisugi Y."/>
            <person name="Tanahashi T."/>
            <person name="Sakakibara K."/>
            <person name="Fujita T."/>
            <person name="Oishi K."/>
            <person name="Shin-I T."/>
            <person name="Kuroki Y."/>
            <person name="Toyoda A."/>
            <person name="Suzuki Y."/>
            <person name="Hashimoto A."/>
            <person name="Yamaguchi K."/>
            <person name="Sugano A."/>
            <person name="Kohara Y."/>
            <person name="Fujiyama A."/>
            <person name="Anterola A."/>
            <person name="Aoki S."/>
            <person name="Ashton N."/>
            <person name="Barbazuk W.B."/>
            <person name="Barker E."/>
            <person name="Bennetzen J."/>
            <person name="Bezanilla M."/>
            <person name="Blankenship R."/>
            <person name="Cho S.H."/>
            <person name="Dutcher S."/>
            <person name="Estelle M."/>
            <person name="Fawcett J.A."/>
            <person name="Gundlach H."/>
            <person name="Hanada K."/>
            <person name="Heyl A."/>
            <person name="Hicks K.A."/>
            <person name="Hugh J."/>
            <person name="Lohr M."/>
            <person name="Mayer K."/>
            <person name="Melkozernov A."/>
            <person name="Murata T."/>
            <person name="Nelson D."/>
            <person name="Pils B."/>
            <person name="Prigge M."/>
            <person name="Reiss B."/>
            <person name="Renner T."/>
            <person name="Rombauts S."/>
            <person name="Rushton P."/>
            <person name="Sanderfoot A."/>
            <person name="Schween G."/>
            <person name="Shiu S.-H."/>
            <person name="Stueber K."/>
            <person name="Theodoulou F.L."/>
            <person name="Tu H."/>
            <person name="Van de Peer Y."/>
            <person name="Verrier P.J."/>
            <person name="Waters E."/>
            <person name="Wood A."/>
            <person name="Yang L."/>
            <person name="Cove D."/>
            <person name="Cuming A."/>
            <person name="Hasebe M."/>
            <person name="Lucas S."/>
            <person name="Mishler D.B."/>
            <person name="Reski R."/>
            <person name="Grigoriev I."/>
            <person name="Quatrano R.S."/>
            <person name="Boore J.L."/>
        </authorList>
    </citation>
    <scope>NUCLEOTIDE SEQUENCE [LARGE SCALE GENOMIC DNA]</scope>
    <source>
        <strain evidence="2 3">cv. Gransden 2004</strain>
    </source>
</reference>
<keyword evidence="3" id="KW-1185">Reference proteome</keyword>
<evidence type="ECO:0000313" key="1">
    <source>
        <dbReference type="EMBL" id="PNR27498.1"/>
    </source>
</evidence>
<dbReference type="EMBL" id="ABEU02000025">
    <property type="protein sequence ID" value="PNR27498.1"/>
    <property type="molecule type" value="Genomic_DNA"/>
</dbReference>
<gene>
    <name evidence="1" type="ORF">PHYPA_029650</name>
</gene>
<dbReference type="Gramene" id="Pp3c25_6010V3.1">
    <property type="protein sequence ID" value="Pp3c25_6010V3.1"/>
    <property type="gene ID" value="Pp3c25_6010"/>
</dbReference>
<evidence type="ECO:0000313" key="3">
    <source>
        <dbReference type="Proteomes" id="UP000006727"/>
    </source>
</evidence>
<dbReference type="InParanoid" id="A0A2K1IDZ5"/>
<dbReference type="PaxDb" id="3218-PP1S88_79V6.1"/>
<proteinExistence type="predicted"/>
<reference evidence="2" key="3">
    <citation type="submission" date="2020-12" db="UniProtKB">
        <authorList>
            <consortium name="EnsemblPlants"/>
        </authorList>
    </citation>
    <scope>IDENTIFICATION</scope>
</reference>
<evidence type="ECO:0000313" key="2">
    <source>
        <dbReference type="EnsemblPlants" id="Pp3c25_6010V3.1"/>
    </source>
</evidence>
<protein>
    <submittedName>
        <fullName evidence="1 2">Uncharacterized protein</fullName>
    </submittedName>
</protein>
<dbReference type="AlphaFoldDB" id="A0A2K1IDZ5"/>
<dbReference type="Proteomes" id="UP000006727">
    <property type="component" value="Chromosome 25"/>
</dbReference>
<organism evidence="1">
    <name type="scientific">Physcomitrium patens</name>
    <name type="common">Spreading-leaved earth moss</name>
    <name type="synonym">Physcomitrella patens</name>
    <dbReference type="NCBI Taxonomy" id="3218"/>
    <lineage>
        <taxon>Eukaryota</taxon>
        <taxon>Viridiplantae</taxon>
        <taxon>Streptophyta</taxon>
        <taxon>Embryophyta</taxon>
        <taxon>Bryophyta</taxon>
        <taxon>Bryophytina</taxon>
        <taxon>Bryopsida</taxon>
        <taxon>Funariidae</taxon>
        <taxon>Funariales</taxon>
        <taxon>Funariaceae</taxon>
        <taxon>Physcomitrium</taxon>
    </lineage>
</organism>
<sequence>MIRRPCDSTSYRFSKSLYVERVSLLGCNKLGIELVLRLIAETGLDPSDIIALALGVSVKRGDVTLT</sequence>
<reference evidence="1 3" key="2">
    <citation type="journal article" date="2018" name="Plant J.">
        <title>The Physcomitrella patens chromosome-scale assembly reveals moss genome structure and evolution.</title>
        <authorList>
            <person name="Lang D."/>
            <person name="Ullrich K.K."/>
            <person name="Murat F."/>
            <person name="Fuchs J."/>
            <person name="Jenkins J."/>
            <person name="Haas F.B."/>
            <person name="Piednoel M."/>
            <person name="Gundlach H."/>
            <person name="Van Bel M."/>
            <person name="Meyberg R."/>
            <person name="Vives C."/>
            <person name="Morata J."/>
            <person name="Symeonidi A."/>
            <person name="Hiss M."/>
            <person name="Muchero W."/>
            <person name="Kamisugi Y."/>
            <person name="Saleh O."/>
            <person name="Blanc G."/>
            <person name="Decker E.L."/>
            <person name="van Gessel N."/>
            <person name="Grimwood J."/>
            <person name="Hayes R.D."/>
            <person name="Graham S.W."/>
            <person name="Gunter L.E."/>
            <person name="McDaniel S.F."/>
            <person name="Hoernstein S.N.W."/>
            <person name="Larsson A."/>
            <person name="Li F.W."/>
            <person name="Perroud P.F."/>
            <person name="Phillips J."/>
            <person name="Ranjan P."/>
            <person name="Rokshar D.S."/>
            <person name="Rothfels C.J."/>
            <person name="Schneider L."/>
            <person name="Shu S."/>
            <person name="Stevenson D.W."/>
            <person name="Thummler F."/>
            <person name="Tillich M."/>
            <person name="Villarreal Aguilar J.C."/>
            <person name="Widiez T."/>
            <person name="Wong G.K."/>
            <person name="Wymore A."/>
            <person name="Zhang Y."/>
            <person name="Zimmer A.D."/>
            <person name="Quatrano R.S."/>
            <person name="Mayer K.F.X."/>
            <person name="Goodstein D."/>
            <person name="Casacuberta J.M."/>
            <person name="Vandepoele K."/>
            <person name="Reski R."/>
            <person name="Cuming A.C."/>
            <person name="Tuskan G.A."/>
            <person name="Maumus F."/>
            <person name="Salse J."/>
            <person name="Schmutz J."/>
            <person name="Rensing S.A."/>
        </authorList>
    </citation>
    <scope>NUCLEOTIDE SEQUENCE [LARGE SCALE GENOMIC DNA]</scope>
    <source>
        <strain evidence="2 3">cv. Gransden 2004</strain>
    </source>
</reference>